<dbReference type="InterPro" id="IPR036465">
    <property type="entry name" value="vWFA_dom_sf"/>
</dbReference>
<dbReference type="AlphaFoldDB" id="A0A967EYC7"/>
<organism evidence="2 3">
    <name type="scientific">Pelagibius litoralis</name>
    <dbReference type="NCBI Taxonomy" id="374515"/>
    <lineage>
        <taxon>Bacteria</taxon>
        <taxon>Pseudomonadati</taxon>
        <taxon>Pseudomonadota</taxon>
        <taxon>Alphaproteobacteria</taxon>
        <taxon>Rhodospirillales</taxon>
        <taxon>Rhodovibrionaceae</taxon>
        <taxon>Pelagibius</taxon>
    </lineage>
</organism>
<sequence length="311" mass="33855">MHFRILTAILFLNFTIAVDRAAADKVALPMTDFNVITAVDISDSITRHDEWLQYSGLARGVTDPGFLSLIGEGLTRRIGFMVFTWSSNGQSSVIVPWTIIANQQDAAEAAARLRSAPRIDRSRYESNHQGPEATQSDTASSSGGMTDIAQAIGTALRLAASAPFQGRRAVINILSNGVDNAGVGPGPQRDKAIRQGATVNGVVFGPRRDLPAYFERNVIGGPGAFLMTVRDPADLPKALEKKFWRDLIAGNTAVPWAGKLAADARVLRERKEHARRLVYRTQTALKSTQSTMVRRARKRSTSEIQEATRGV</sequence>
<evidence type="ECO:0000256" key="1">
    <source>
        <dbReference type="SAM" id="MobiDB-lite"/>
    </source>
</evidence>
<dbReference type="Pfam" id="PF06707">
    <property type="entry name" value="DUF1194"/>
    <property type="match status" value="2"/>
</dbReference>
<dbReference type="InterPro" id="IPR010607">
    <property type="entry name" value="DUF1194"/>
</dbReference>
<protein>
    <submittedName>
        <fullName evidence="2">DUF1194 domain-containing protein</fullName>
    </submittedName>
</protein>
<feature type="region of interest" description="Disordered" evidence="1">
    <location>
        <begin position="122"/>
        <end position="144"/>
    </location>
</feature>
<feature type="compositionally biased region" description="Polar residues" evidence="1">
    <location>
        <begin position="127"/>
        <end position="144"/>
    </location>
</feature>
<dbReference type="SUPFAM" id="SSF53300">
    <property type="entry name" value="vWA-like"/>
    <property type="match status" value="1"/>
</dbReference>
<keyword evidence="3" id="KW-1185">Reference proteome</keyword>
<accession>A0A967EYC7</accession>
<dbReference type="EMBL" id="JAAQPH010000010">
    <property type="protein sequence ID" value="NIA69681.1"/>
    <property type="molecule type" value="Genomic_DNA"/>
</dbReference>
<dbReference type="Gene3D" id="3.40.50.410">
    <property type="entry name" value="von Willebrand factor, type A domain"/>
    <property type="match status" value="1"/>
</dbReference>
<proteinExistence type="predicted"/>
<reference evidence="2" key="1">
    <citation type="submission" date="2020-03" db="EMBL/GenBank/DDBJ databases">
        <title>Genome of Pelagibius litoralis DSM 21314T.</title>
        <authorList>
            <person name="Wang G."/>
        </authorList>
    </citation>
    <scope>NUCLEOTIDE SEQUENCE</scope>
    <source>
        <strain evidence="2">DSM 21314</strain>
    </source>
</reference>
<gene>
    <name evidence="2" type="ORF">HBA54_13850</name>
</gene>
<dbReference type="Proteomes" id="UP000761264">
    <property type="component" value="Unassembled WGS sequence"/>
</dbReference>
<evidence type="ECO:0000313" key="2">
    <source>
        <dbReference type="EMBL" id="NIA69681.1"/>
    </source>
</evidence>
<name>A0A967EYC7_9PROT</name>
<dbReference type="RefSeq" id="WP_167225537.1">
    <property type="nucleotide sequence ID" value="NZ_JAAQPH010000010.1"/>
</dbReference>
<comment type="caution">
    <text evidence="2">The sequence shown here is derived from an EMBL/GenBank/DDBJ whole genome shotgun (WGS) entry which is preliminary data.</text>
</comment>
<evidence type="ECO:0000313" key="3">
    <source>
        <dbReference type="Proteomes" id="UP000761264"/>
    </source>
</evidence>